<keyword evidence="1" id="KW-0812">Transmembrane</keyword>
<evidence type="ECO:0000313" key="4">
    <source>
        <dbReference type="Proteomes" id="UP000799302"/>
    </source>
</evidence>
<sequence>MKFSSAIITGLLSTSAAAMPAVEATSDVLQPIDYVGLTETYATLIIRASSRNPQTRKTLRSRFLRNLHGNMQQPKLSSLQSRLCHRLLWIYTLLLSVAGNIQFIYFLKITPNISDCDINDVGPYMRQHIP</sequence>
<feature type="signal peptide" evidence="2">
    <location>
        <begin position="1"/>
        <end position="18"/>
    </location>
</feature>
<reference evidence="3" key="1">
    <citation type="journal article" date="2020" name="Stud. Mycol.">
        <title>101 Dothideomycetes genomes: a test case for predicting lifestyles and emergence of pathogens.</title>
        <authorList>
            <person name="Haridas S."/>
            <person name="Albert R."/>
            <person name="Binder M."/>
            <person name="Bloem J."/>
            <person name="Labutti K."/>
            <person name="Salamov A."/>
            <person name="Andreopoulos B."/>
            <person name="Baker S."/>
            <person name="Barry K."/>
            <person name="Bills G."/>
            <person name="Bluhm B."/>
            <person name="Cannon C."/>
            <person name="Castanera R."/>
            <person name="Culley D."/>
            <person name="Daum C."/>
            <person name="Ezra D."/>
            <person name="Gonzalez J."/>
            <person name="Henrissat B."/>
            <person name="Kuo A."/>
            <person name="Liang C."/>
            <person name="Lipzen A."/>
            <person name="Lutzoni F."/>
            <person name="Magnuson J."/>
            <person name="Mondo S."/>
            <person name="Nolan M."/>
            <person name="Ohm R."/>
            <person name="Pangilinan J."/>
            <person name="Park H.-J."/>
            <person name="Ramirez L."/>
            <person name="Alfaro M."/>
            <person name="Sun H."/>
            <person name="Tritt A."/>
            <person name="Yoshinaga Y."/>
            <person name="Zwiers L.-H."/>
            <person name="Turgeon B."/>
            <person name="Goodwin S."/>
            <person name="Spatafora J."/>
            <person name="Crous P."/>
            <person name="Grigoriev I."/>
        </authorList>
    </citation>
    <scope>NUCLEOTIDE SEQUENCE</scope>
    <source>
        <strain evidence="3">CBS 115976</strain>
    </source>
</reference>
<name>A0A6A6UC56_9PEZI</name>
<keyword evidence="1" id="KW-1133">Transmembrane helix</keyword>
<keyword evidence="2" id="KW-0732">Signal</keyword>
<proteinExistence type="predicted"/>
<keyword evidence="1" id="KW-0472">Membrane</keyword>
<evidence type="ECO:0000313" key="3">
    <source>
        <dbReference type="EMBL" id="KAF2669859.1"/>
    </source>
</evidence>
<gene>
    <name evidence="3" type="ORF">BT63DRAFT_423839</name>
</gene>
<keyword evidence="4" id="KW-1185">Reference proteome</keyword>
<evidence type="ECO:0000256" key="2">
    <source>
        <dbReference type="SAM" id="SignalP"/>
    </source>
</evidence>
<evidence type="ECO:0000256" key="1">
    <source>
        <dbReference type="SAM" id="Phobius"/>
    </source>
</evidence>
<feature type="transmembrane region" description="Helical" evidence="1">
    <location>
        <begin position="88"/>
        <end position="107"/>
    </location>
</feature>
<feature type="chain" id="PRO_5025345395" evidence="2">
    <location>
        <begin position="19"/>
        <end position="130"/>
    </location>
</feature>
<dbReference type="AlphaFoldDB" id="A0A6A6UC56"/>
<dbReference type="Proteomes" id="UP000799302">
    <property type="component" value="Unassembled WGS sequence"/>
</dbReference>
<organism evidence="3 4">
    <name type="scientific">Microthyrium microscopicum</name>
    <dbReference type="NCBI Taxonomy" id="703497"/>
    <lineage>
        <taxon>Eukaryota</taxon>
        <taxon>Fungi</taxon>
        <taxon>Dikarya</taxon>
        <taxon>Ascomycota</taxon>
        <taxon>Pezizomycotina</taxon>
        <taxon>Dothideomycetes</taxon>
        <taxon>Dothideomycetes incertae sedis</taxon>
        <taxon>Microthyriales</taxon>
        <taxon>Microthyriaceae</taxon>
        <taxon>Microthyrium</taxon>
    </lineage>
</organism>
<protein>
    <submittedName>
        <fullName evidence="3">Uncharacterized protein</fullName>
    </submittedName>
</protein>
<dbReference type="EMBL" id="MU004234">
    <property type="protein sequence ID" value="KAF2669859.1"/>
    <property type="molecule type" value="Genomic_DNA"/>
</dbReference>
<accession>A0A6A6UC56</accession>